<evidence type="ECO:0000256" key="4">
    <source>
        <dbReference type="ARBA" id="ARBA00023242"/>
    </source>
</evidence>
<protein>
    <recommendedName>
        <fullName evidence="5">Myb-like domain-containing protein</fullName>
    </recommendedName>
</protein>
<dbReference type="PANTHER" id="PTHR43952">
    <property type="entry name" value="MYB FAMILY TRANSCRIPTION FACTOR-RELATED"/>
    <property type="match status" value="1"/>
</dbReference>
<dbReference type="FunFam" id="1.10.10.60:FF:000154">
    <property type="entry name" value="Transcription factor SRM1"/>
    <property type="match status" value="1"/>
</dbReference>
<organism evidence="6 7">
    <name type="scientific">Erythroxylum novogranatense</name>
    <dbReference type="NCBI Taxonomy" id="1862640"/>
    <lineage>
        <taxon>Eukaryota</taxon>
        <taxon>Viridiplantae</taxon>
        <taxon>Streptophyta</taxon>
        <taxon>Embryophyta</taxon>
        <taxon>Tracheophyta</taxon>
        <taxon>Spermatophyta</taxon>
        <taxon>Magnoliopsida</taxon>
        <taxon>eudicotyledons</taxon>
        <taxon>Gunneridae</taxon>
        <taxon>Pentapetalae</taxon>
        <taxon>rosids</taxon>
        <taxon>fabids</taxon>
        <taxon>Malpighiales</taxon>
        <taxon>Erythroxylaceae</taxon>
        <taxon>Erythroxylum</taxon>
    </lineage>
</organism>
<proteinExistence type="predicted"/>
<accession>A0AAV8UCF3</accession>
<evidence type="ECO:0000313" key="7">
    <source>
        <dbReference type="Proteomes" id="UP001159364"/>
    </source>
</evidence>
<dbReference type="EMBL" id="JAIWQS010000008">
    <property type="protein sequence ID" value="KAJ8899012.1"/>
    <property type="molecule type" value="Genomic_DNA"/>
</dbReference>
<sequence>MGDFGEGSYGWSWEENKQFEMALAVVDEDDPDRWGVVASMVGGNKSAEDVRKHYGILLEDLQRIESGKLDHALVGEESESLLQVDCPQPCSWTEEDHKMLLQMNIS</sequence>
<dbReference type="CDD" id="cd00167">
    <property type="entry name" value="SANT"/>
    <property type="match status" value="1"/>
</dbReference>
<dbReference type="AlphaFoldDB" id="A0AAV8UCF3"/>
<evidence type="ECO:0000259" key="5">
    <source>
        <dbReference type="SMART" id="SM00717"/>
    </source>
</evidence>
<dbReference type="Proteomes" id="UP001159364">
    <property type="component" value="Linkage Group LG08"/>
</dbReference>
<keyword evidence="4" id="KW-0539">Nucleus</keyword>
<keyword evidence="7" id="KW-1185">Reference proteome</keyword>
<gene>
    <name evidence="6" type="ORF">K2173_008835</name>
</gene>
<dbReference type="Gene3D" id="1.10.10.60">
    <property type="entry name" value="Homeodomain-like"/>
    <property type="match status" value="1"/>
</dbReference>
<dbReference type="PANTHER" id="PTHR43952:SF45">
    <property type="entry name" value="PROTEIN RADIALIS-LIKE 4"/>
    <property type="match status" value="1"/>
</dbReference>
<evidence type="ECO:0000256" key="1">
    <source>
        <dbReference type="ARBA" id="ARBA00004123"/>
    </source>
</evidence>
<evidence type="ECO:0000256" key="2">
    <source>
        <dbReference type="ARBA" id="ARBA00023015"/>
    </source>
</evidence>
<dbReference type="GO" id="GO:0005634">
    <property type="term" value="C:nucleus"/>
    <property type="evidence" value="ECO:0007669"/>
    <property type="project" value="UniProtKB-SubCell"/>
</dbReference>
<feature type="domain" description="Myb-like" evidence="5">
    <location>
        <begin position="7"/>
        <end position="60"/>
    </location>
</feature>
<name>A0AAV8UCF3_9ROSI</name>
<comment type="subcellular location">
    <subcellularLocation>
        <location evidence="1">Nucleus</location>
    </subcellularLocation>
</comment>
<evidence type="ECO:0000313" key="6">
    <source>
        <dbReference type="EMBL" id="KAJ8899012.1"/>
    </source>
</evidence>
<dbReference type="GO" id="GO:0003700">
    <property type="term" value="F:DNA-binding transcription factor activity"/>
    <property type="evidence" value="ECO:0007669"/>
    <property type="project" value="InterPro"/>
</dbReference>
<keyword evidence="2" id="KW-0805">Transcription regulation</keyword>
<dbReference type="InterPro" id="IPR001005">
    <property type="entry name" value="SANT/Myb"/>
</dbReference>
<evidence type="ECO:0000256" key="3">
    <source>
        <dbReference type="ARBA" id="ARBA00023163"/>
    </source>
</evidence>
<reference evidence="6 7" key="1">
    <citation type="submission" date="2021-09" db="EMBL/GenBank/DDBJ databases">
        <title>Genomic insights and catalytic innovation underlie evolution of tropane alkaloids biosynthesis.</title>
        <authorList>
            <person name="Wang Y.-J."/>
            <person name="Tian T."/>
            <person name="Huang J.-P."/>
            <person name="Huang S.-X."/>
        </authorList>
    </citation>
    <scope>NUCLEOTIDE SEQUENCE [LARGE SCALE GENOMIC DNA]</scope>
    <source>
        <strain evidence="6">KIB-2018</strain>
        <tissue evidence="6">Leaf</tissue>
    </source>
</reference>
<dbReference type="InterPro" id="IPR044636">
    <property type="entry name" value="RADIALIS-like"/>
</dbReference>
<keyword evidence="3" id="KW-0804">Transcription</keyword>
<dbReference type="InterPro" id="IPR009057">
    <property type="entry name" value="Homeodomain-like_sf"/>
</dbReference>
<comment type="caution">
    <text evidence="6">The sequence shown here is derived from an EMBL/GenBank/DDBJ whole genome shotgun (WGS) entry which is preliminary data.</text>
</comment>
<dbReference type="SUPFAM" id="SSF46689">
    <property type="entry name" value="Homeodomain-like"/>
    <property type="match status" value="1"/>
</dbReference>
<dbReference type="SMART" id="SM00717">
    <property type="entry name" value="SANT"/>
    <property type="match status" value="1"/>
</dbReference>